<dbReference type="STRING" id="645133.E3QPY2"/>
<dbReference type="GeneID" id="24413429"/>
<keyword evidence="2" id="KW-1185">Reference proteome</keyword>
<dbReference type="EMBL" id="GG697366">
    <property type="protein sequence ID" value="EFQ32920.1"/>
    <property type="molecule type" value="Genomic_DNA"/>
</dbReference>
<dbReference type="RefSeq" id="XP_008096940.1">
    <property type="nucleotide sequence ID" value="XM_008098749.1"/>
</dbReference>
<protein>
    <submittedName>
        <fullName evidence="1">Uncharacterized protein</fullName>
    </submittedName>
</protein>
<sequence length="140" mass="16051">MPGLRMGKIVSMALWDVFLKERTLEEYLSLGAVWLQDEERARADELTNPLSEAKERIWGGRKYGLDMAELAEFPVYLESSEEGFGLYKRLGFEMLNEKIVHRAGLLCAEKDVELPLIVKIPRDWNGVLKDIRLSSERAHG</sequence>
<dbReference type="HOGENOM" id="CLU_1835020_0_0_1"/>
<proteinExistence type="predicted"/>
<gene>
    <name evidence="1" type="ORF">GLRG_08064</name>
</gene>
<evidence type="ECO:0000313" key="2">
    <source>
        <dbReference type="Proteomes" id="UP000008782"/>
    </source>
</evidence>
<evidence type="ECO:0000313" key="1">
    <source>
        <dbReference type="EMBL" id="EFQ32920.1"/>
    </source>
</evidence>
<reference evidence="2" key="1">
    <citation type="journal article" date="2012" name="Nat. Genet.">
        <title>Lifestyle transitions in plant pathogenic Colletotrichum fungi deciphered by genome and transcriptome analyses.</title>
        <authorList>
            <person name="O'Connell R.J."/>
            <person name="Thon M.R."/>
            <person name="Hacquard S."/>
            <person name="Amyotte S.G."/>
            <person name="Kleemann J."/>
            <person name="Torres M.F."/>
            <person name="Damm U."/>
            <person name="Buiate E.A."/>
            <person name="Epstein L."/>
            <person name="Alkan N."/>
            <person name="Altmueller J."/>
            <person name="Alvarado-Balderrama L."/>
            <person name="Bauser C.A."/>
            <person name="Becker C."/>
            <person name="Birren B.W."/>
            <person name="Chen Z."/>
            <person name="Choi J."/>
            <person name="Crouch J.A."/>
            <person name="Duvick J.P."/>
            <person name="Farman M.A."/>
            <person name="Gan P."/>
            <person name="Heiman D."/>
            <person name="Henrissat B."/>
            <person name="Howard R.J."/>
            <person name="Kabbage M."/>
            <person name="Koch C."/>
            <person name="Kracher B."/>
            <person name="Kubo Y."/>
            <person name="Law A.D."/>
            <person name="Lebrun M.-H."/>
            <person name="Lee Y.-H."/>
            <person name="Miyara I."/>
            <person name="Moore N."/>
            <person name="Neumann U."/>
            <person name="Nordstroem K."/>
            <person name="Panaccione D.G."/>
            <person name="Panstruga R."/>
            <person name="Place M."/>
            <person name="Proctor R.H."/>
            <person name="Prusky D."/>
            <person name="Rech G."/>
            <person name="Reinhardt R."/>
            <person name="Rollins J.A."/>
            <person name="Rounsley S."/>
            <person name="Schardl C.L."/>
            <person name="Schwartz D.C."/>
            <person name="Shenoy N."/>
            <person name="Shirasu K."/>
            <person name="Sikhakolli U.R."/>
            <person name="Stueber K."/>
            <person name="Sukno S.A."/>
            <person name="Sweigard J.A."/>
            <person name="Takano Y."/>
            <person name="Takahara H."/>
            <person name="Trail F."/>
            <person name="van der Does H.C."/>
            <person name="Voll L.M."/>
            <person name="Will I."/>
            <person name="Young S."/>
            <person name="Zeng Q."/>
            <person name="Zhang J."/>
            <person name="Zhou S."/>
            <person name="Dickman M.B."/>
            <person name="Schulze-Lefert P."/>
            <person name="Ver Loren van Themaat E."/>
            <person name="Ma L.-J."/>
            <person name="Vaillancourt L.J."/>
        </authorList>
    </citation>
    <scope>NUCLEOTIDE SEQUENCE [LARGE SCALE GENOMIC DNA]</scope>
    <source>
        <strain evidence="2">M1.001 / M2 / FGSC 10212</strain>
    </source>
</reference>
<name>E3QPY2_COLGM</name>
<organism evidence="2">
    <name type="scientific">Colletotrichum graminicola (strain M1.001 / M2 / FGSC 10212)</name>
    <name type="common">Maize anthracnose fungus</name>
    <name type="synonym">Glomerella graminicola</name>
    <dbReference type="NCBI Taxonomy" id="645133"/>
    <lineage>
        <taxon>Eukaryota</taxon>
        <taxon>Fungi</taxon>
        <taxon>Dikarya</taxon>
        <taxon>Ascomycota</taxon>
        <taxon>Pezizomycotina</taxon>
        <taxon>Sordariomycetes</taxon>
        <taxon>Hypocreomycetidae</taxon>
        <taxon>Glomerellales</taxon>
        <taxon>Glomerellaceae</taxon>
        <taxon>Colletotrichum</taxon>
        <taxon>Colletotrichum graminicola species complex</taxon>
    </lineage>
</organism>
<dbReference type="Proteomes" id="UP000008782">
    <property type="component" value="Unassembled WGS sequence"/>
</dbReference>
<dbReference type="VEuPathDB" id="FungiDB:GLRG_08064"/>
<dbReference type="OrthoDB" id="196847at2759"/>
<dbReference type="eggNOG" id="ENOG502SQRM">
    <property type="taxonomic scope" value="Eukaryota"/>
</dbReference>
<dbReference type="AlphaFoldDB" id="E3QPY2"/>
<accession>E3QPY2</accession>